<gene>
    <name evidence="2" type="ORF">ES692_07875</name>
</gene>
<keyword evidence="1" id="KW-0732">Signal</keyword>
<dbReference type="AlphaFoldDB" id="A0A5C7B7U3"/>
<feature type="chain" id="PRO_5022698151" evidence="1">
    <location>
        <begin position="26"/>
        <end position="548"/>
    </location>
</feature>
<name>A0A5C7B7U3_9FLAO</name>
<dbReference type="InterPro" id="IPR025366">
    <property type="entry name" value="DUF4270"/>
</dbReference>
<dbReference type="Pfam" id="PF14092">
    <property type="entry name" value="DUF4270"/>
    <property type="match status" value="1"/>
</dbReference>
<proteinExistence type="predicted"/>
<sequence length="548" mass="61539">MKKIKIALRNLTLLTLLLSSFIACDKDFANIDSDIINNDNATHFDTGSRKFDVIAYTKALEPIQTNALPLNLLGVYTEDPGSNYGRSTASFVSQIRGNTTDPDFGTNPIIDSVVLTVPYFSTPTGVDSNGRTEFNLDSIFGNSPINLSIYESNYFLRDFDPNAPELGSPQNYYANKSTGSNLISNEQLEGQLLYQNTNFKADPIQIILTEGEDEIEARLSPAMRIKFDDVIVQQFWQEKIIDMAGQTELSNINNFNDYFRGIYFKAEPNITDDPGQLMLLNMTSNSSSIIIYYTKDAFTEGADRVKTAYTFNFTGNRVNFIANDFTISNGNETTGDENLFLKGGQGSIAEIKLFGGDDLDSDNLTDNTFELFKKEFVETDDNGNFISSKKLINEANLIFYVNQNEVNEGEPNRIYIYDMNNNIALADYFFDTANTIFPEFSRSNHLVPLEREDNEATGDGIRYKIRITEHLNNLILRDSTNVKLGLSVSVNVNLEGASVQYDLLNDNDDDKVPVSSILTPRGTVLYGNNTLEEEKKLYLEVFFTEPNN</sequence>
<dbReference type="RefSeq" id="WP_147231530.1">
    <property type="nucleotide sequence ID" value="NZ_VOSB01000010.1"/>
</dbReference>
<evidence type="ECO:0000313" key="2">
    <source>
        <dbReference type="EMBL" id="TXE17807.1"/>
    </source>
</evidence>
<evidence type="ECO:0000256" key="1">
    <source>
        <dbReference type="SAM" id="SignalP"/>
    </source>
</evidence>
<dbReference type="Proteomes" id="UP000321938">
    <property type="component" value="Unassembled WGS sequence"/>
</dbReference>
<protein>
    <submittedName>
        <fullName evidence="2">DUF4270 domain-containing protein</fullName>
    </submittedName>
</protein>
<dbReference type="STRING" id="1123037.GCA_000425305_00283"/>
<organism evidence="2 3">
    <name type="scientific">Psychroserpens burtonensis</name>
    <dbReference type="NCBI Taxonomy" id="49278"/>
    <lineage>
        <taxon>Bacteria</taxon>
        <taxon>Pseudomonadati</taxon>
        <taxon>Bacteroidota</taxon>
        <taxon>Flavobacteriia</taxon>
        <taxon>Flavobacteriales</taxon>
        <taxon>Flavobacteriaceae</taxon>
        <taxon>Psychroserpens</taxon>
    </lineage>
</organism>
<comment type="caution">
    <text evidence="2">The sequence shown here is derived from an EMBL/GenBank/DDBJ whole genome shotgun (WGS) entry which is preliminary data.</text>
</comment>
<dbReference type="EMBL" id="VOSB01000010">
    <property type="protein sequence ID" value="TXE17807.1"/>
    <property type="molecule type" value="Genomic_DNA"/>
</dbReference>
<dbReference type="PROSITE" id="PS51257">
    <property type="entry name" value="PROKAR_LIPOPROTEIN"/>
    <property type="match status" value="1"/>
</dbReference>
<feature type="signal peptide" evidence="1">
    <location>
        <begin position="1"/>
        <end position="25"/>
    </location>
</feature>
<dbReference type="OrthoDB" id="1466062at2"/>
<keyword evidence="3" id="KW-1185">Reference proteome</keyword>
<accession>A0A5C7B7U3</accession>
<evidence type="ECO:0000313" key="3">
    <source>
        <dbReference type="Proteomes" id="UP000321938"/>
    </source>
</evidence>
<reference evidence="2 3" key="1">
    <citation type="submission" date="2019-08" db="EMBL/GenBank/DDBJ databases">
        <title>Genome of Psychroserpens burtonensis ACAM 167.</title>
        <authorList>
            <person name="Bowman J.P."/>
        </authorList>
    </citation>
    <scope>NUCLEOTIDE SEQUENCE [LARGE SCALE GENOMIC DNA]</scope>
    <source>
        <strain evidence="2 3">ACAM 167</strain>
    </source>
</reference>